<dbReference type="AlphaFoldDB" id="A0AB39PLK3"/>
<dbReference type="InterPro" id="IPR006015">
    <property type="entry name" value="Universal_stress_UspA"/>
</dbReference>
<evidence type="ECO:0000256" key="2">
    <source>
        <dbReference type="SAM" id="MobiDB-lite"/>
    </source>
</evidence>
<feature type="compositionally biased region" description="Basic and acidic residues" evidence="2">
    <location>
        <begin position="138"/>
        <end position="150"/>
    </location>
</feature>
<sequence>MSRTVTVGLDGSPESLAAADWAAREAELRGLPLHLVHAWDWQPYAEPVSDDAKHRHWAQRVLREALERLRHAHPGLAVTSDQVPQIPTTALLTASENADVLAIGSRGVSGLVGFLVGSVSLAVVAQTDRPVVLVRSGARAEDEHRPDADGRPSTSTPHRDVVLGLDHEHPDAAVIEFAFEAAAARAATLRVVHGWSLPPYFAYGLAVDASLDEELDRQEKNAVTEALAPWRAKFPGVEVVEQTAVGSAGEHLVDAAQDASLLVVGRRVRRAPLGARIGPVTHAVLHHAKAPVAVVPHE</sequence>
<dbReference type="PANTHER" id="PTHR46268">
    <property type="entry name" value="STRESS RESPONSE PROTEIN NHAX"/>
    <property type="match status" value="1"/>
</dbReference>
<protein>
    <submittedName>
        <fullName evidence="4">Universal stress protein</fullName>
    </submittedName>
</protein>
<dbReference type="PANTHER" id="PTHR46268:SF6">
    <property type="entry name" value="UNIVERSAL STRESS PROTEIN UP12"/>
    <property type="match status" value="1"/>
</dbReference>
<feature type="domain" description="UspA" evidence="3">
    <location>
        <begin position="1"/>
        <end position="135"/>
    </location>
</feature>
<dbReference type="Pfam" id="PF00582">
    <property type="entry name" value="Usp"/>
    <property type="match status" value="2"/>
</dbReference>
<dbReference type="InterPro" id="IPR006016">
    <property type="entry name" value="UspA"/>
</dbReference>
<gene>
    <name evidence="4" type="ORF">AB5J56_41535</name>
</gene>
<evidence type="ECO:0000313" key="4">
    <source>
        <dbReference type="EMBL" id="XDQ30801.1"/>
    </source>
</evidence>
<dbReference type="SUPFAM" id="SSF52402">
    <property type="entry name" value="Adenine nucleotide alpha hydrolases-like"/>
    <property type="match status" value="2"/>
</dbReference>
<evidence type="ECO:0000259" key="3">
    <source>
        <dbReference type="Pfam" id="PF00582"/>
    </source>
</evidence>
<name>A0AB39PLK3_9ACTN</name>
<dbReference type="EMBL" id="CP163435">
    <property type="protein sequence ID" value="XDQ30801.1"/>
    <property type="molecule type" value="Genomic_DNA"/>
</dbReference>
<evidence type="ECO:0000256" key="1">
    <source>
        <dbReference type="ARBA" id="ARBA00008791"/>
    </source>
</evidence>
<dbReference type="RefSeq" id="WP_369241084.1">
    <property type="nucleotide sequence ID" value="NZ_CP163435.1"/>
</dbReference>
<dbReference type="InterPro" id="IPR014729">
    <property type="entry name" value="Rossmann-like_a/b/a_fold"/>
</dbReference>
<feature type="region of interest" description="Disordered" evidence="2">
    <location>
        <begin position="135"/>
        <end position="160"/>
    </location>
</feature>
<reference evidence="4" key="1">
    <citation type="submission" date="2024-07" db="EMBL/GenBank/DDBJ databases">
        <authorList>
            <person name="Yu S.T."/>
        </authorList>
    </citation>
    <scope>NUCLEOTIDE SEQUENCE</scope>
    <source>
        <strain evidence="4">R21</strain>
    </source>
</reference>
<accession>A0AB39PLK3</accession>
<comment type="similarity">
    <text evidence="1">Belongs to the universal stress protein A family.</text>
</comment>
<feature type="domain" description="UspA" evidence="3">
    <location>
        <begin position="159"/>
        <end position="296"/>
    </location>
</feature>
<proteinExistence type="inferred from homology"/>
<dbReference type="PRINTS" id="PR01438">
    <property type="entry name" value="UNVRSLSTRESS"/>
</dbReference>
<organism evidence="4">
    <name type="scientific">Streptomyces sp. R21</name>
    <dbReference type="NCBI Taxonomy" id="3238627"/>
    <lineage>
        <taxon>Bacteria</taxon>
        <taxon>Bacillati</taxon>
        <taxon>Actinomycetota</taxon>
        <taxon>Actinomycetes</taxon>
        <taxon>Kitasatosporales</taxon>
        <taxon>Streptomycetaceae</taxon>
        <taxon>Streptomyces</taxon>
    </lineage>
</organism>
<dbReference type="Gene3D" id="3.40.50.620">
    <property type="entry name" value="HUPs"/>
    <property type="match status" value="2"/>
</dbReference>